<dbReference type="PROSITE" id="PS51390">
    <property type="entry name" value="WAP"/>
    <property type="match status" value="2"/>
</dbReference>
<evidence type="ECO:0000256" key="1">
    <source>
        <dbReference type="ARBA" id="ARBA00022536"/>
    </source>
</evidence>
<feature type="domain" description="Thyroglobulin type-1" evidence="9">
    <location>
        <begin position="407"/>
        <end position="505"/>
    </location>
</feature>
<dbReference type="InterPro" id="IPR036857">
    <property type="entry name" value="Thyroglobulin_1_sf"/>
</dbReference>
<feature type="disulfide bond" evidence="6">
    <location>
        <begin position="928"/>
        <end position="937"/>
    </location>
</feature>
<feature type="domain" description="EGF-like" evidence="8">
    <location>
        <begin position="787"/>
        <end position="822"/>
    </location>
</feature>
<keyword evidence="2" id="KW-0732">Signal</keyword>
<evidence type="ECO:0000256" key="7">
    <source>
        <dbReference type="SAM" id="Phobius"/>
    </source>
</evidence>
<dbReference type="SUPFAM" id="SSF57196">
    <property type="entry name" value="EGF/Laminin"/>
    <property type="match status" value="4"/>
</dbReference>
<evidence type="ECO:0000313" key="11">
    <source>
        <dbReference type="EMBL" id="KAK7094470.1"/>
    </source>
</evidence>
<evidence type="ECO:0000256" key="3">
    <source>
        <dbReference type="ARBA" id="ARBA00022737"/>
    </source>
</evidence>
<feature type="domain" description="WAP" evidence="10">
    <location>
        <begin position="642"/>
        <end position="689"/>
    </location>
</feature>
<evidence type="ECO:0000256" key="5">
    <source>
        <dbReference type="ARBA" id="ARBA00023180"/>
    </source>
</evidence>
<feature type="disulfide bond" evidence="6">
    <location>
        <begin position="153"/>
        <end position="163"/>
    </location>
</feature>
<dbReference type="Pfam" id="PF00095">
    <property type="entry name" value="WAP"/>
    <property type="match status" value="2"/>
</dbReference>
<dbReference type="PANTHER" id="PTHR24033:SF193">
    <property type="entry name" value="NETRIN-G1-RELATED"/>
    <property type="match status" value="1"/>
</dbReference>
<keyword evidence="7" id="KW-1133">Transmembrane helix</keyword>
<dbReference type="SUPFAM" id="SSF57610">
    <property type="entry name" value="Thyroglobulin type-1 domain"/>
    <property type="match status" value="2"/>
</dbReference>
<protein>
    <submittedName>
        <fullName evidence="11">Uncharacterized protein</fullName>
    </submittedName>
</protein>
<gene>
    <name evidence="11" type="ORF">V1264_006027</name>
</gene>
<feature type="disulfide bond" evidence="6">
    <location>
        <begin position="791"/>
        <end position="801"/>
    </location>
</feature>
<feature type="disulfide bond" evidence="6">
    <location>
        <begin position="537"/>
        <end position="546"/>
    </location>
</feature>
<evidence type="ECO:0000313" key="12">
    <source>
        <dbReference type="Proteomes" id="UP001374579"/>
    </source>
</evidence>
<dbReference type="SMART" id="SM00179">
    <property type="entry name" value="EGF_CA"/>
    <property type="match status" value="1"/>
</dbReference>
<name>A0AAN9AW32_9CAEN</name>
<evidence type="ECO:0000259" key="8">
    <source>
        <dbReference type="PROSITE" id="PS50026"/>
    </source>
</evidence>
<organism evidence="11 12">
    <name type="scientific">Littorina saxatilis</name>
    <dbReference type="NCBI Taxonomy" id="31220"/>
    <lineage>
        <taxon>Eukaryota</taxon>
        <taxon>Metazoa</taxon>
        <taxon>Spiralia</taxon>
        <taxon>Lophotrochozoa</taxon>
        <taxon>Mollusca</taxon>
        <taxon>Gastropoda</taxon>
        <taxon>Caenogastropoda</taxon>
        <taxon>Littorinimorpha</taxon>
        <taxon>Littorinoidea</taxon>
        <taxon>Littorinidae</taxon>
        <taxon>Littorina</taxon>
    </lineage>
</organism>
<evidence type="ECO:0000259" key="10">
    <source>
        <dbReference type="PROSITE" id="PS51390"/>
    </source>
</evidence>
<keyword evidence="7" id="KW-0812">Transmembrane</keyword>
<feature type="domain" description="EGF-like" evidence="8">
    <location>
        <begin position="901"/>
        <end position="938"/>
    </location>
</feature>
<dbReference type="Gene3D" id="4.10.75.10">
    <property type="entry name" value="Elafin-like"/>
    <property type="match status" value="2"/>
</dbReference>
<dbReference type="PROSITE" id="PS51162">
    <property type="entry name" value="THYROGLOBULIN_1_2"/>
    <property type="match status" value="2"/>
</dbReference>
<dbReference type="InterPro" id="IPR051830">
    <property type="entry name" value="NOTCH_homolog"/>
</dbReference>
<accession>A0AAN9AW32</accession>
<dbReference type="FunFam" id="2.10.25.10:FF:000100">
    <property type="entry name" value="neurogenic locus notch homolog protein 3"/>
    <property type="match status" value="1"/>
</dbReference>
<feature type="disulfide bond" evidence="6">
    <location>
        <begin position="174"/>
        <end position="183"/>
    </location>
</feature>
<keyword evidence="1 6" id="KW-0245">EGF-like domain</keyword>
<dbReference type="InterPro" id="IPR008197">
    <property type="entry name" value="WAP_dom"/>
</dbReference>
<dbReference type="PROSITE" id="PS00022">
    <property type="entry name" value="EGF_1"/>
    <property type="match status" value="6"/>
</dbReference>
<comment type="caution">
    <text evidence="11">The sequence shown here is derived from an EMBL/GenBank/DDBJ whole genome shotgun (WGS) entry which is preliminary data.</text>
</comment>
<dbReference type="Pfam" id="PF00008">
    <property type="entry name" value="EGF"/>
    <property type="match status" value="1"/>
</dbReference>
<dbReference type="PROSITE" id="PS01186">
    <property type="entry name" value="EGF_2"/>
    <property type="match status" value="2"/>
</dbReference>
<dbReference type="GO" id="GO:0005576">
    <property type="term" value="C:extracellular region"/>
    <property type="evidence" value="ECO:0007669"/>
    <property type="project" value="InterPro"/>
</dbReference>
<dbReference type="CDD" id="cd00054">
    <property type="entry name" value="EGF_CA"/>
    <property type="match status" value="1"/>
</dbReference>
<dbReference type="Gene3D" id="2.10.25.10">
    <property type="entry name" value="Laminin"/>
    <property type="match status" value="2"/>
</dbReference>
<dbReference type="InterPro" id="IPR000742">
    <property type="entry name" value="EGF"/>
</dbReference>
<dbReference type="Proteomes" id="UP001374579">
    <property type="component" value="Unassembled WGS sequence"/>
</dbReference>
<feature type="disulfide bond" evidence="6">
    <location>
        <begin position="219"/>
        <end position="228"/>
    </location>
</feature>
<dbReference type="InterPro" id="IPR000716">
    <property type="entry name" value="Thyroglobulin_1"/>
</dbReference>
<feature type="domain" description="EGF-like" evidence="8">
    <location>
        <begin position="507"/>
        <end position="547"/>
    </location>
</feature>
<feature type="domain" description="EGF-like" evidence="8">
    <location>
        <begin position="361"/>
        <end position="400"/>
    </location>
</feature>
<evidence type="ECO:0000259" key="9">
    <source>
        <dbReference type="PROSITE" id="PS51162"/>
    </source>
</evidence>
<feature type="domain" description="Thyroglobulin type-1" evidence="9">
    <location>
        <begin position="982"/>
        <end position="1079"/>
    </location>
</feature>
<evidence type="ECO:0000256" key="2">
    <source>
        <dbReference type="ARBA" id="ARBA00022729"/>
    </source>
</evidence>
<keyword evidence="12" id="KW-1185">Reference proteome</keyword>
<feature type="domain" description="EGF-like" evidence="8">
    <location>
        <begin position="149"/>
        <end position="184"/>
    </location>
</feature>
<dbReference type="SMART" id="SM00217">
    <property type="entry name" value="WAP"/>
    <property type="match status" value="2"/>
</dbReference>
<dbReference type="AlphaFoldDB" id="A0AAN9AW32"/>
<dbReference type="InterPro" id="IPR001881">
    <property type="entry name" value="EGF-like_Ca-bd_dom"/>
</dbReference>
<dbReference type="PROSITE" id="PS50026">
    <property type="entry name" value="EGF_3"/>
    <property type="match status" value="6"/>
</dbReference>
<reference evidence="11 12" key="1">
    <citation type="submission" date="2024-02" db="EMBL/GenBank/DDBJ databases">
        <title>Chromosome-scale genome assembly of the rough periwinkle Littorina saxatilis.</title>
        <authorList>
            <person name="De Jode A."/>
            <person name="Faria R."/>
            <person name="Formenti G."/>
            <person name="Sims Y."/>
            <person name="Smith T.P."/>
            <person name="Tracey A."/>
            <person name="Wood J.M.D."/>
            <person name="Zagrodzka Z.B."/>
            <person name="Johannesson K."/>
            <person name="Butlin R.K."/>
            <person name="Leder E.H."/>
        </authorList>
    </citation>
    <scope>NUCLEOTIDE SEQUENCE [LARGE SCALE GENOMIC DNA]</scope>
    <source>
        <strain evidence="11">Snail1</strain>
        <tissue evidence="11">Muscle</tissue>
    </source>
</reference>
<feature type="domain" description="EGF-like" evidence="8">
    <location>
        <begin position="185"/>
        <end position="229"/>
    </location>
</feature>
<dbReference type="EMBL" id="JBAMIC010000018">
    <property type="protein sequence ID" value="KAK7094470.1"/>
    <property type="molecule type" value="Genomic_DNA"/>
</dbReference>
<comment type="caution">
    <text evidence="6">Lacks conserved residue(s) required for the propagation of feature annotation.</text>
</comment>
<keyword evidence="4 6" id="KW-1015">Disulfide bond</keyword>
<dbReference type="SUPFAM" id="SSF57256">
    <property type="entry name" value="Elafin-like"/>
    <property type="match status" value="2"/>
</dbReference>
<keyword evidence="7" id="KW-0472">Membrane</keyword>
<evidence type="ECO:0000256" key="4">
    <source>
        <dbReference type="ARBA" id="ARBA00023157"/>
    </source>
</evidence>
<dbReference type="GO" id="GO:0030414">
    <property type="term" value="F:peptidase inhibitor activity"/>
    <property type="evidence" value="ECO:0007669"/>
    <property type="project" value="InterPro"/>
</dbReference>
<dbReference type="SMART" id="SM00181">
    <property type="entry name" value="EGF"/>
    <property type="match status" value="8"/>
</dbReference>
<dbReference type="Gene3D" id="4.10.800.10">
    <property type="entry name" value="Thyroglobulin type-1"/>
    <property type="match status" value="1"/>
</dbReference>
<keyword evidence="3" id="KW-0677">Repeat</keyword>
<proteinExistence type="predicted"/>
<dbReference type="InterPro" id="IPR036645">
    <property type="entry name" value="Elafin-like_sf"/>
</dbReference>
<feature type="transmembrane region" description="Helical" evidence="7">
    <location>
        <begin position="1093"/>
        <end position="1114"/>
    </location>
</feature>
<keyword evidence="5" id="KW-0325">Glycoprotein</keyword>
<feature type="disulfide bond" evidence="6">
    <location>
        <begin position="812"/>
        <end position="821"/>
    </location>
</feature>
<dbReference type="CDD" id="cd00199">
    <property type="entry name" value="WAP"/>
    <property type="match status" value="1"/>
</dbReference>
<dbReference type="PANTHER" id="PTHR24033">
    <property type="entry name" value="EGF-LIKE DOMAIN-CONTAINING PROTEIN"/>
    <property type="match status" value="1"/>
</dbReference>
<feature type="domain" description="WAP" evidence="10">
    <location>
        <begin position="3"/>
        <end position="47"/>
    </location>
</feature>
<sequence length="1118" mass="119703">MLVSVKAGECPTPQQGITTWRCESDGECEGALKCCREDQGQLCRHPLYVTRFQVDVTLNAPWKNIYNNLDSVLMMNLRDRLHDHFADLKSFMGLTLLLAASGSVKVSVEVVASPEVSREDVQQTVTSLRGKQVRFDNVVRLVSSASLVTHEFCGSQDCGGGSCVSTTRGAKCLCSQGLYGDRCQFSNICMAGLCQNGGTCVGTGTIRETGVDYQFSCLCGPGFMGDTCEVSVCDQLPTELCNRGTCLGDLTGGALCSCPLDRRGIFCQDNGTEMPYTECELRKRLNNYIADVLKGKTTIAGMNMNGVKNLLLSLGVEWLPLLTCQHGGAYTLTVEVLSVTDRSTTRHICLDRHGEEEVDCQSKVCSTLGTICQNNGTCVGNINLQLCHCAGTGHHGAVCDKPGEGEPTDCQQRHDLAQLTLDALSGNLEVKGMTGQTAKTTITSLLSDIHRDKFWQPDCTKGGSHAYRGCEFGVPDITSKTCFCVDDMNERLEGTPTSSSGLPECPVAGACSEFSSEPCGAHGKCVGDLNAGALCECDQDYSGTMCQVNSPDTLTDCQRRGRLTNYLLSIMSGYGQPPPELSGTVQQLLSRAGMTRLEVPTCGGDGFYRYTCTYTVDSLVLDGCRCTNDDGTYTGDEASCDVLEKPGECPLTEPATPGVPQMECESDNRCNDSQKCCPVGSGRQCLDPVLVSTFQVNVTVNAPYSQFSSARADLLTQLGDVFGTLPGFIAVTIVQATQGSIKLTVKVKAAMDVTAADIDNTLNRLRAAQFTLTSSTLYDVTSVVFVAGGACEDVQCGLGVCVDTSFGARCVCPVGTSGNMCQYSMLPCNCSAGQQCVRGTHQDTLACSCYPQNDATCRMPLWFCDGKADCRVSEKCVHMEDCDVVKNGDCDVKSRCIPLSESEACDSQPCQHGALCVTKNDGSYRCQCQQGFSGSHCEENVGVCNVVPDKVCTLGCVGDAHVGVLCQCPHGRGGINCDQPAHSPCEQQHALFSDMLNISKSSLSVPGVTQTQLYNMMTQIMTHIDAQDLPLTNCTSDGGFSPVQCKVNLRSQAETCHCVNQDGTPISSNVLAYPGFPACTGGCFPVSISLGGVLWWVLSCLNIFRWCFVVGAFLSQYL</sequence>
<evidence type="ECO:0000256" key="6">
    <source>
        <dbReference type="PROSITE-ProRule" id="PRU00076"/>
    </source>
</evidence>
<dbReference type="Pfam" id="PF00086">
    <property type="entry name" value="Thyroglobulin_1"/>
    <property type="match status" value="2"/>
</dbReference>
<dbReference type="GO" id="GO:0005509">
    <property type="term" value="F:calcium ion binding"/>
    <property type="evidence" value="ECO:0007669"/>
    <property type="project" value="InterPro"/>
</dbReference>